<evidence type="ECO:0000256" key="1">
    <source>
        <dbReference type="SAM" id="SignalP"/>
    </source>
</evidence>
<proteinExistence type="predicted"/>
<dbReference type="AlphaFoldDB" id="S4P189"/>
<dbReference type="EMBL" id="GAIX01010592">
    <property type="protein sequence ID" value="JAA81968.1"/>
    <property type="molecule type" value="Transcribed_RNA"/>
</dbReference>
<protein>
    <submittedName>
        <fullName evidence="2">Uncharacterized protein</fullName>
    </submittedName>
</protein>
<feature type="non-terminal residue" evidence="2">
    <location>
        <position position="90"/>
    </location>
</feature>
<evidence type="ECO:0000313" key="2">
    <source>
        <dbReference type="EMBL" id="JAA81968.1"/>
    </source>
</evidence>
<keyword evidence="1" id="KW-0732">Signal</keyword>
<feature type="signal peptide" evidence="1">
    <location>
        <begin position="1"/>
        <end position="20"/>
    </location>
</feature>
<sequence>MAKILILFAALVTLAVIAESYSLNNLEVPCHDCANEVYRRTKRAEAPAILNSVSGLVNGILDTNWMYITRLNAQKLRAQRKPQTVIIGPG</sequence>
<feature type="chain" id="PRO_5004522316" evidence="1">
    <location>
        <begin position="21"/>
        <end position="90"/>
    </location>
</feature>
<reference evidence="2" key="1">
    <citation type="journal article" date="2013" name="BMC Genomics">
        <title>Unscrambling butterfly oogenesis.</title>
        <authorList>
            <person name="Carter J.M."/>
            <person name="Baker S.C."/>
            <person name="Pink R."/>
            <person name="Carter D.R."/>
            <person name="Collins A."/>
            <person name="Tomlin J."/>
            <person name="Gibbs M."/>
            <person name="Breuker C.J."/>
        </authorList>
    </citation>
    <scope>NUCLEOTIDE SEQUENCE</scope>
    <source>
        <tissue evidence="2">Ovary</tissue>
    </source>
</reference>
<organism evidence="2">
    <name type="scientific">Pararge aegeria</name>
    <name type="common">speckled wood butterfly</name>
    <dbReference type="NCBI Taxonomy" id="116150"/>
    <lineage>
        <taxon>Eukaryota</taxon>
        <taxon>Metazoa</taxon>
        <taxon>Ecdysozoa</taxon>
        <taxon>Arthropoda</taxon>
        <taxon>Hexapoda</taxon>
        <taxon>Insecta</taxon>
        <taxon>Pterygota</taxon>
        <taxon>Neoptera</taxon>
        <taxon>Endopterygota</taxon>
        <taxon>Lepidoptera</taxon>
        <taxon>Glossata</taxon>
        <taxon>Ditrysia</taxon>
        <taxon>Papilionoidea</taxon>
        <taxon>Nymphalidae</taxon>
        <taxon>Satyrinae</taxon>
        <taxon>Satyrini</taxon>
        <taxon>Parargina</taxon>
        <taxon>Pararge</taxon>
    </lineage>
</organism>
<reference evidence="2" key="2">
    <citation type="submission" date="2013-05" db="EMBL/GenBank/DDBJ databases">
        <authorList>
            <person name="Carter J.-M."/>
            <person name="Baker S.C."/>
            <person name="Pink R."/>
            <person name="Carter D.R.F."/>
            <person name="Collins A."/>
            <person name="Tomlin J."/>
            <person name="Gibbs M."/>
            <person name="Breuker C.J."/>
        </authorList>
    </citation>
    <scope>NUCLEOTIDE SEQUENCE</scope>
    <source>
        <tissue evidence="2">Ovary</tissue>
    </source>
</reference>
<name>S4P189_9NEOP</name>
<accession>S4P189</accession>